<dbReference type="PANTHER" id="PTHR35340">
    <property type="entry name" value="PQQ ENZYME REPEAT PROTEIN-RELATED"/>
    <property type="match status" value="1"/>
</dbReference>
<proteinExistence type="predicted"/>
<dbReference type="PANTHER" id="PTHR35340:SF5">
    <property type="entry name" value="ASST-DOMAIN-CONTAINING PROTEIN"/>
    <property type="match status" value="1"/>
</dbReference>
<comment type="caution">
    <text evidence="1">The sequence shown here is derived from an EMBL/GenBank/DDBJ whole genome shotgun (WGS) entry which is preliminary data.</text>
</comment>
<protein>
    <submittedName>
        <fullName evidence="1">Aryl-sulfate sulfotransferase</fullName>
    </submittedName>
</protein>
<dbReference type="Pfam" id="PF14269">
    <property type="entry name" value="Arylsulfotran_2"/>
    <property type="match status" value="1"/>
</dbReference>
<dbReference type="RefSeq" id="WP_265962342.1">
    <property type="nucleotide sequence ID" value="NZ_JAPEVI010000003.1"/>
</dbReference>
<dbReference type="InterPro" id="IPR053143">
    <property type="entry name" value="Arylsulfate_ST"/>
</dbReference>
<reference evidence="1 2" key="1">
    <citation type="journal article" date="2016" name="Int. J. Syst. Evol. Microbiol.">
        <title>Labrenzia salina sp. nov., isolated from the rhizosphere of the halophyte Arthrocnemum macrostachyum.</title>
        <authorList>
            <person name="Camacho M."/>
            <person name="Redondo-Gomez S."/>
            <person name="Rodriguez-Llorente I."/>
            <person name="Rohde M."/>
            <person name="Sproer C."/>
            <person name="Schumann P."/>
            <person name="Klenk H.P."/>
            <person name="Montero-Calasanz M.D.C."/>
        </authorList>
    </citation>
    <scope>NUCLEOTIDE SEQUENCE [LARGE SCALE GENOMIC DNA]</scope>
    <source>
        <strain evidence="1 2">DSM 29163</strain>
    </source>
</reference>
<organism evidence="1 2">
    <name type="scientific">Roseibium salinum</name>
    <dbReference type="NCBI Taxonomy" id="1604349"/>
    <lineage>
        <taxon>Bacteria</taxon>
        <taxon>Pseudomonadati</taxon>
        <taxon>Pseudomonadota</taxon>
        <taxon>Alphaproteobacteria</taxon>
        <taxon>Hyphomicrobiales</taxon>
        <taxon>Stappiaceae</taxon>
        <taxon>Roseibium</taxon>
    </lineage>
</organism>
<dbReference type="InterPro" id="IPR039535">
    <property type="entry name" value="ASST-like"/>
</dbReference>
<accession>A0ABT3R0C2</accession>
<dbReference type="SUPFAM" id="SSF101898">
    <property type="entry name" value="NHL repeat"/>
    <property type="match status" value="1"/>
</dbReference>
<sequence length="444" mass="50258">MERTGTAVFIAMIAFLAFVGGAMTILAQAFPYQYLRNAYRAGESLVVQRQLTDDPLGTSMYQPARDDARGVTVHDPDRAFEGYTLYTSGDEQVARLIDMDGNLLYEWQLPFSKVWNDTAAVKKPQPDHMVYKERARLLPNGDVLVIYNSPGETPWGYGMARIDRNSNPSWSYLEQVHHDLDIAPDGRIYTLTHELSSDVPEAAPQLDAPYLKDFLVVLSEDGRELEKISLTEPFLRSRYKFLFTTLPYYALADPLHTNSVEYISDEKARNFPFADEGDVLLSFRDLSLVAVFSMKTREITWAARGAWLQQHGPTLLPDGDILLFDNFGDLRDENSSRVVQFDPRTANVTWEYGGEAGRPLHSTIRSMVERLPNGNTLVTEADGGRIFEVAPSGDIVWEYVNPVRKGEKDEFIPFLNDGQRIDPASLDPEFRRRLEERQTAQVGS</sequence>
<evidence type="ECO:0000313" key="1">
    <source>
        <dbReference type="EMBL" id="MCX2722682.1"/>
    </source>
</evidence>
<name>A0ABT3R0C2_9HYPH</name>
<dbReference type="Proteomes" id="UP001300261">
    <property type="component" value="Unassembled WGS sequence"/>
</dbReference>
<gene>
    <name evidence="1" type="ORF">ON753_09835</name>
</gene>
<dbReference type="EMBL" id="JAPEVI010000003">
    <property type="protein sequence ID" value="MCX2722682.1"/>
    <property type="molecule type" value="Genomic_DNA"/>
</dbReference>
<evidence type="ECO:0000313" key="2">
    <source>
        <dbReference type="Proteomes" id="UP001300261"/>
    </source>
</evidence>
<keyword evidence="2" id="KW-1185">Reference proteome</keyword>